<accession>A0A9D4YQW0</accession>
<dbReference type="InterPro" id="IPR038173">
    <property type="entry name" value="COE_DBD_sf"/>
</dbReference>
<dbReference type="AlphaFoldDB" id="A0A9D4YQW0"/>
<organism evidence="3 4">
    <name type="scientific">Rhipicephalus sanguineus</name>
    <name type="common">Brown dog tick</name>
    <name type="synonym">Ixodes sanguineus</name>
    <dbReference type="NCBI Taxonomy" id="34632"/>
    <lineage>
        <taxon>Eukaryota</taxon>
        <taxon>Metazoa</taxon>
        <taxon>Ecdysozoa</taxon>
        <taxon>Arthropoda</taxon>
        <taxon>Chelicerata</taxon>
        <taxon>Arachnida</taxon>
        <taxon>Acari</taxon>
        <taxon>Parasitiformes</taxon>
        <taxon>Ixodida</taxon>
        <taxon>Ixodoidea</taxon>
        <taxon>Ixodidae</taxon>
        <taxon>Rhipicephalinae</taxon>
        <taxon>Rhipicephalus</taxon>
        <taxon>Rhipicephalus</taxon>
    </lineage>
</organism>
<dbReference type="EMBL" id="JABSTV010001245">
    <property type="protein sequence ID" value="KAH7984568.1"/>
    <property type="molecule type" value="Genomic_DNA"/>
</dbReference>
<feature type="compositionally biased region" description="Low complexity" evidence="1">
    <location>
        <begin position="146"/>
        <end position="155"/>
    </location>
</feature>
<evidence type="ECO:0000313" key="4">
    <source>
        <dbReference type="Proteomes" id="UP000821837"/>
    </source>
</evidence>
<feature type="domain" description="Transcription factor COE DNA-binding" evidence="2">
    <location>
        <begin position="34"/>
        <end position="61"/>
    </location>
</feature>
<dbReference type="Gene3D" id="2.60.40.3180">
    <property type="entry name" value="Transcription factor COE1, DNA-binding domain"/>
    <property type="match status" value="1"/>
</dbReference>
<sequence>MERESHLLDSSGPVFVPPRVLRRLSWRVCVTDGCATPQAIVYEGQDKNPEMCRVLLTHESLLRQEELRKPQRDALGPGHHRQGRMVEEQLSAANSNVAQVYDRLNGAPKEAAGHLSRRNLPPPKRPLRVGRDSGSRLPAAVREGVTTRGSRGRGSTPRRRRD</sequence>
<protein>
    <recommendedName>
        <fullName evidence="2">Transcription factor COE DNA-binding domain-containing protein</fullName>
    </recommendedName>
</protein>
<evidence type="ECO:0000256" key="1">
    <source>
        <dbReference type="SAM" id="MobiDB-lite"/>
    </source>
</evidence>
<dbReference type="GO" id="GO:0003677">
    <property type="term" value="F:DNA binding"/>
    <property type="evidence" value="ECO:0007669"/>
    <property type="project" value="InterPro"/>
</dbReference>
<dbReference type="Proteomes" id="UP000821837">
    <property type="component" value="Chromosome 1"/>
</dbReference>
<proteinExistence type="predicted"/>
<comment type="caution">
    <text evidence="3">The sequence shown here is derived from an EMBL/GenBank/DDBJ whole genome shotgun (WGS) entry which is preliminary data.</text>
</comment>
<keyword evidence="4" id="KW-1185">Reference proteome</keyword>
<dbReference type="InterPro" id="IPR032200">
    <property type="entry name" value="COE_DBD"/>
</dbReference>
<gene>
    <name evidence="3" type="ORF">HPB52_022289</name>
</gene>
<dbReference type="Pfam" id="PF16422">
    <property type="entry name" value="COE1_DBD"/>
    <property type="match status" value="1"/>
</dbReference>
<reference evidence="3" key="1">
    <citation type="journal article" date="2020" name="Cell">
        <title>Large-Scale Comparative Analyses of Tick Genomes Elucidate Their Genetic Diversity and Vector Capacities.</title>
        <authorList>
            <consortium name="Tick Genome and Microbiome Consortium (TIGMIC)"/>
            <person name="Jia N."/>
            <person name="Wang J."/>
            <person name="Shi W."/>
            <person name="Du L."/>
            <person name="Sun Y."/>
            <person name="Zhan W."/>
            <person name="Jiang J.F."/>
            <person name="Wang Q."/>
            <person name="Zhang B."/>
            <person name="Ji P."/>
            <person name="Bell-Sakyi L."/>
            <person name="Cui X.M."/>
            <person name="Yuan T.T."/>
            <person name="Jiang B.G."/>
            <person name="Yang W.F."/>
            <person name="Lam T.T."/>
            <person name="Chang Q.C."/>
            <person name="Ding S.J."/>
            <person name="Wang X.J."/>
            <person name="Zhu J.G."/>
            <person name="Ruan X.D."/>
            <person name="Zhao L."/>
            <person name="Wei J.T."/>
            <person name="Ye R.Z."/>
            <person name="Que T.C."/>
            <person name="Du C.H."/>
            <person name="Zhou Y.H."/>
            <person name="Cheng J.X."/>
            <person name="Dai P.F."/>
            <person name="Guo W.B."/>
            <person name="Han X.H."/>
            <person name="Huang E.J."/>
            <person name="Li L.F."/>
            <person name="Wei W."/>
            <person name="Gao Y.C."/>
            <person name="Liu J.Z."/>
            <person name="Shao H.Z."/>
            <person name="Wang X."/>
            <person name="Wang C.C."/>
            <person name="Yang T.C."/>
            <person name="Huo Q.B."/>
            <person name="Li W."/>
            <person name="Chen H.Y."/>
            <person name="Chen S.E."/>
            <person name="Zhou L.G."/>
            <person name="Ni X.B."/>
            <person name="Tian J.H."/>
            <person name="Sheng Y."/>
            <person name="Liu T."/>
            <person name="Pan Y.S."/>
            <person name="Xia L.Y."/>
            <person name="Li J."/>
            <person name="Zhao F."/>
            <person name="Cao W.C."/>
        </authorList>
    </citation>
    <scope>NUCLEOTIDE SEQUENCE</scope>
    <source>
        <strain evidence="3">Rsan-2018</strain>
    </source>
</reference>
<name>A0A9D4YQW0_RHISA</name>
<feature type="region of interest" description="Disordered" evidence="1">
    <location>
        <begin position="65"/>
        <end position="162"/>
    </location>
</feature>
<evidence type="ECO:0000313" key="3">
    <source>
        <dbReference type="EMBL" id="KAH7984568.1"/>
    </source>
</evidence>
<evidence type="ECO:0000259" key="2">
    <source>
        <dbReference type="Pfam" id="PF16422"/>
    </source>
</evidence>
<reference evidence="3" key="2">
    <citation type="submission" date="2021-09" db="EMBL/GenBank/DDBJ databases">
        <authorList>
            <person name="Jia N."/>
            <person name="Wang J."/>
            <person name="Shi W."/>
            <person name="Du L."/>
            <person name="Sun Y."/>
            <person name="Zhan W."/>
            <person name="Jiang J."/>
            <person name="Wang Q."/>
            <person name="Zhang B."/>
            <person name="Ji P."/>
            <person name="Sakyi L.B."/>
            <person name="Cui X."/>
            <person name="Yuan T."/>
            <person name="Jiang B."/>
            <person name="Yang W."/>
            <person name="Lam T.T.-Y."/>
            <person name="Chang Q."/>
            <person name="Ding S."/>
            <person name="Wang X."/>
            <person name="Zhu J."/>
            <person name="Ruan X."/>
            <person name="Zhao L."/>
            <person name="Wei J."/>
            <person name="Que T."/>
            <person name="Du C."/>
            <person name="Cheng J."/>
            <person name="Dai P."/>
            <person name="Han X."/>
            <person name="Huang E."/>
            <person name="Gao Y."/>
            <person name="Liu J."/>
            <person name="Shao H."/>
            <person name="Ye R."/>
            <person name="Li L."/>
            <person name="Wei W."/>
            <person name="Wang X."/>
            <person name="Wang C."/>
            <person name="Huo Q."/>
            <person name="Li W."/>
            <person name="Guo W."/>
            <person name="Chen H."/>
            <person name="Chen S."/>
            <person name="Zhou L."/>
            <person name="Zhou L."/>
            <person name="Ni X."/>
            <person name="Tian J."/>
            <person name="Zhou Y."/>
            <person name="Sheng Y."/>
            <person name="Liu T."/>
            <person name="Pan Y."/>
            <person name="Xia L."/>
            <person name="Li J."/>
            <person name="Zhao F."/>
            <person name="Cao W."/>
        </authorList>
    </citation>
    <scope>NUCLEOTIDE SEQUENCE</scope>
    <source>
        <strain evidence="3">Rsan-2018</strain>
        <tissue evidence="3">Larvae</tissue>
    </source>
</reference>